<dbReference type="AlphaFoldDB" id="A0ABD5Z4E7"/>
<proteinExistence type="predicted"/>
<dbReference type="RefSeq" id="WP_279529945.1">
    <property type="nucleotide sequence ID" value="NZ_CP122312.1"/>
</dbReference>
<dbReference type="Proteomes" id="UP001596447">
    <property type="component" value="Unassembled WGS sequence"/>
</dbReference>
<evidence type="ECO:0000313" key="2">
    <source>
        <dbReference type="EMBL" id="MFC7200025.1"/>
    </source>
</evidence>
<gene>
    <name evidence="2" type="ORF">ACFQJ9_11505</name>
</gene>
<dbReference type="Pfam" id="PF23922">
    <property type="entry name" value="DUF7261"/>
    <property type="match status" value="1"/>
</dbReference>
<reference evidence="2 3" key="1">
    <citation type="journal article" date="2019" name="Int. J. Syst. Evol. Microbiol.">
        <title>The Global Catalogue of Microorganisms (GCM) 10K type strain sequencing project: providing services to taxonomists for standard genome sequencing and annotation.</title>
        <authorList>
            <consortium name="The Broad Institute Genomics Platform"/>
            <consortium name="The Broad Institute Genome Sequencing Center for Infectious Disease"/>
            <person name="Wu L."/>
            <person name="Ma J."/>
        </authorList>
    </citation>
    <scope>NUCLEOTIDE SEQUENCE [LARGE SCALE GENOMIC DNA]</scope>
    <source>
        <strain evidence="2 3">XZGYJ-43</strain>
    </source>
</reference>
<dbReference type="InterPro" id="IPR028994">
    <property type="entry name" value="Integrin_alpha_N"/>
</dbReference>
<evidence type="ECO:0000256" key="1">
    <source>
        <dbReference type="SAM" id="Phobius"/>
    </source>
</evidence>
<feature type="transmembrane region" description="Helical" evidence="1">
    <location>
        <begin position="12"/>
        <end position="34"/>
    </location>
</feature>
<dbReference type="SUPFAM" id="SSF69318">
    <property type="entry name" value="Integrin alpha N-terminal domain"/>
    <property type="match status" value="1"/>
</dbReference>
<dbReference type="EMBL" id="JBHTAR010000011">
    <property type="protein sequence ID" value="MFC7200025.1"/>
    <property type="molecule type" value="Genomic_DNA"/>
</dbReference>
<accession>A0ABD5Z4E7</accession>
<organism evidence="2 3">
    <name type="scientific">Halospeciosus flavus</name>
    <dbReference type="NCBI Taxonomy" id="3032283"/>
    <lineage>
        <taxon>Archaea</taxon>
        <taxon>Methanobacteriati</taxon>
        <taxon>Methanobacteriota</taxon>
        <taxon>Stenosarchaea group</taxon>
        <taxon>Halobacteria</taxon>
        <taxon>Halobacteriales</taxon>
        <taxon>Halobacteriaceae</taxon>
        <taxon>Halospeciosus</taxon>
    </lineage>
</organism>
<keyword evidence="1" id="KW-0472">Membrane</keyword>
<sequence length="589" mass="62467">MDRSRSRAQLILVAGVGIAVTFVALALILNTVVYTENLATRQGVDGQDAIVFERAAEDGVGGLVSQLNYYDYESYKGIHSSLDESVAAWENESAWSEASRGTAVSVGVTRVTNGAHIVQESERNFTSAGGNTNWTLVNDSTGTRRFRMNVLTSALNTLDTSPFTVVVDTQSKGTWRVSVGQDTESKVAVSGPTSGTCTRSAGSNLIVDLTGGTVEGTECDPLTTIPWENATYSIAYGNADSVQGRYTLIVDDPISSSSFTSPPYSGTFGENPYVVRAIYDATLNLSVQSEKLSYTSTVEVAPERPAGGETYEVDVGTRAVVFSPTAGNLSYVWPDGTVIRTSVPVSEVEAIGPRQVDLDGDGYVGIPYVDSSNTLRIVDANSNHELATDAVGSTTLLGIGKWRGETSVYYVNSTNYLYRVGWNTDTDTASTPTEIQVGGAPVEAKAIAGVGDYTNDGDADLVFTGTSYTAKYIDDNDTYSTGVTVSSSTGVGLGDPRQVDSDPEIEVPIVKSNNVKFLEYGKEMETLTPNGGAEVTPIAAVNWVGGPAKEVVYSDMDTNTLYYVTQKGETVQLQTENGTITVDEGAGVA</sequence>
<name>A0ABD5Z4E7_9EURY</name>
<comment type="caution">
    <text evidence="2">The sequence shown here is derived from an EMBL/GenBank/DDBJ whole genome shotgun (WGS) entry which is preliminary data.</text>
</comment>
<keyword evidence="3" id="KW-1185">Reference proteome</keyword>
<protein>
    <submittedName>
        <fullName evidence="2">Uncharacterized protein</fullName>
    </submittedName>
</protein>
<dbReference type="InterPro" id="IPR055685">
    <property type="entry name" value="DUF7261"/>
</dbReference>
<keyword evidence="1" id="KW-0812">Transmembrane</keyword>
<keyword evidence="1" id="KW-1133">Transmembrane helix</keyword>
<evidence type="ECO:0000313" key="3">
    <source>
        <dbReference type="Proteomes" id="UP001596447"/>
    </source>
</evidence>